<feature type="coiled-coil region" evidence="1">
    <location>
        <begin position="31"/>
        <end position="96"/>
    </location>
</feature>
<gene>
    <name evidence="2" type="ORF">TorRG33x02_023770</name>
</gene>
<name>A0A2P5FUX9_TREOI</name>
<sequence>MRVKIRKLADYVERTHTTVDGLNKRHAHHQVRSIKECLHRTKRKIQNMKNKSSKLNKFHVGMRHRREKLRNLRKNHDELMQKRQDLEKVIKDISNGRSVFPTFRSDMEDFLGNLKHFKIQKRKEDMIFRSNNLLEPRHVDSIIKSASTLSKGMVELLLLIKSKTNLFKIMKLTLPELELNEGSVLIRKRHFSAELCI</sequence>
<comment type="caution">
    <text evidence="2">The sequence shown here is derived from an EMBL/GenBank/DDBJ whole genome shotgun (WGS) entry which is preliminary data.</text>
</comment>
<evidence type="ECO:0000256" key="1">
    <source>
        <dbReference type="SAM" id="Coils"/>
    </source>
</evidence>
<proteinExistence type="predicted"/>
<dbReference type="EMBL" id="JXTC01000007">
    <property type="protein sequence ID" value="POO01600.1"/>
    <property type="molecule type" value="Genomic_DNA"/>
</dbReference>
<dbReference type="AlphaFoldDB" id="A0A2P5FUX9"/>
<evidence type="ECO:0000313" key="2">
    <source>
        <dbReference type="EMBL" id="POO01600.1"/>
    </source>
</evidence>
<evidence type="ECO:0000313" key="3">
    <source>
        <dbReference type="Proteomes" id="UP000237000"/>
    </source>
</evidence>
<accession>A0A2P5FUX9</accession>
<keyword evidence="1" id="KW-0175">Coiled coil</keyword>
<keyword evidence="3" id="KW-1185">Reference proteome</keyword>
<dbReference type="Proteomes" id="UP000237000">
    <property type="component" value="Unassembled WGS sequence"/>
</dbReference>
<dbReference type="OrthoDB" id="10391900at2759"/>
<protein>
    <submittedName>
        <fullName evidence="2">Uncharacterized protein</fullName>
    </submittedName>
</protein>
<dbReference type="InParanoid" id="A0A2P5FUX9"/>
<organism evidence="2 3">
    <name type="scientific">Trema orientale</name>
    <name type="common">Charcoal tree</name>
    <name type="synonym">Celtis orientalis</name>
    <dbReference type="NCBI Taxonomy" id="63057"/>
    <lineage>
        <taxon>Eukaryota</taxon>
        <taxon>Viridiplantae</taxon>
        <taxon>Streptophyta</taxon>
        <taxon>Embryophyta</taxon>
        <taxon>Tracheophyta</taxon>
        <taxon>Spermatophyta</taxon>
        <taxon>Magnoliopsida</taxon>
        <taxon>eudicotyledons</taxon>
        <taxon>Gunneridae</taxon>
        <taxon>Pentapetalae</taxon>
        <taxon>rosids</taxon>
        <taxon>fabids</taxon>
        <taxon>Rosales</taxon>
        <taxon>Cannabaceae</taxon>
        <taxon>Trema</taxon>
    </lineage>
</organism>
<reference evidence="3" key="1">
    <citation type="submission" date="2016-06" db="EMBL/GenBank/DDBJ databases">
        <title>Parallel loss of symbiosis genes in relatives of nitrogen-fixing non-legume Parasponia.</title>
        <authorList>
            <person name="Van Velzen R."/>
            <person name="Holmer R."/>
            <person name="Bu F."/>
            <person name="Rutten L."/>
            <person name="Van Zeijl A."/>
            <person name="Liu W."/>
            <person name="Santuari L."/>
            <person name="Cao Q."/>
            <person name="Sharma T."/>
            <person name="Shen D."/>
            <person name="Roswanjaya Y."/>
            <person name="Wardhani T."/>
            <person name="Kalhor M.S."/>
            <person name="Jansen J."/>
            <person name="Van den Hoogen J."/>
            <person name="Gungor B."/>
            <person name="Hartog M."/>
            <person name="Hontelez J."/>
            <person name="Verver J."/>
            <person name="Yang W.-C."/>
            <person name="Schijlen E."/>
            <person name="Repin R."/>
            <person name="Schilthuizen M."/>
            <person name="Schranz E."/>
            <person name="Heidstra R."/>
            <person name="Miyata K."/>
            <person name="Fedorova E."/>
            <person name="Kohlen W."/>
            <person name="Bisseling T."/>
            <person name="Smit S."/>
            <person name="Geurts R."/>
        </authorList>
    </citation>
    <scope>NUCLEOTIDE SEQUENCE [LARGE SCALE GENOMIC DNA]</scope>
    <source>
        <strain evidence="3">cv. RG33-2</strain>
    </source>
</reference>